<gene>
    <name evidence="2" type="ORF">T472_0202500</name>
</gene>
<dbReference type="Gene3D" id="3.40.830.10">
    <property type="entry name" value="LigB-like"/>
    <property type="match status" value="1"/>
</dbReference>
<dbReference type="Gene3D" id="3.30.700.20">
    <property type="entry name" value="Hypothetical protein ph0010, domain 1"/>
    <property type="match status" value="1"/>
</dbReference>
<dbReference type="InterPro" id="IPR036071">
    <property type="entry name" value="AMMECR1_dom_sf"/>
</dbReference>
<organism evidence="2 3">
    <name type="scientific">Youngiibacter fragilis 232.1</name>
    <dbReference type="NCBI Taxonomy" id="994573"/>
    <lineage>
        <taxon>Bacteria</taxon>
        <taxon>Bacillati</taxon>
        <taxon>Bacillota</taxon>
        <taxon>Clostridia</taxon>
        <taxon>Eubacteriales</taxon>
        <taxon>Clostridiaceae</taxon>
        <taxon>Youngiibacter</taxon>
    </lineage>
</organism>
<dbReference type="STRING" id="994573.T472_0202500"/>
<proteinExistence type="predicted"/>
<dbReference type="NCBIfam" id="TIGR00296">
    <property type="entry name" value="TIGR00296 family protein"/>
    <property type="match status" value="1"/>
</dbReference>
<feature type="domain" description="AMMECR1" evidence="1">
    <location>
        <begin position="291"/>
        <end position="461"/>
    </location>
</feature>
<keyword evidence="2" id="KW-0560">Oxidoreductase</keyword>
<name>V7IA56_9CLOT</name>
<dbReference type="GO" id="GO:0016702">
    <property type="term" value="F:oxidoreductase activity, acting on single donors with incorporation of molecular oxygen, incorporation of two atoms of oxygen"/>
    <property type="evidence" value="ECO:0007669"/>
    <property type="project" value="UniProtKB-ARBA"/>
</dbReference>
<reference evidence="2 3" key="1">
    <citation type="journal article" date="2014" name="Genome Announc.">
        <title>Genome Sequence of Youngiibacter fragilis, the Type Strain of the Genus Youngiibacter.</title>
        <authorList>
            <person name="Wawrik C.B."/>
            <person name="Callaghan A.V."/>
            <person name="Stamps B.W."/>
            <person name="Wawrik B."/>
        </authorList>
    </citation>
    <scope>NUCLEOTIDE SEQUENCE [LARGE SCALE GENOMIC DNA]</scope>
    <source>
        <strain evidence="2 3">232.1</strain>
    </source>
</reference>
<dbReference type="InterPro" id="IPR027485">
    <property type="entry name" value="AMMECR1_N"/>
</dbReference>
<keyword evidence="3" id="KW-1185">Reference proteome</keyword>
<dbReference type="InterPro" id="IPR004183">
    <property type="entry name" value="Xdiol_dOase_suB"/>
</dbReference>
<evidence type="ECO:0000313" key="2">
    <source>
        <dbReference type="EMBL" id="ETA82229.1"/>
    </source>
</evidence>
<dbReference type="OrthoDB" id="159752at2"/>
<evidence type="ECO:0000259" key="1">
    <source>
        <dbReference type="PROSITE" id="PS51112"/>
    </source>
</evidence>
<protein>
    <submittedName>
        <fullName evidence="2">Extradiol ring-cleavage dioxygenase class III protein subunit B</fullName>
    </submittedName>
</protein>
<dbReference type="SUPFAM" id="SSF143447">
    <property type="entry name" value="AMMECR1-like"/>
    <property type="match status" value="1"/>
</dbReference>
<dbReference type="PATRIC" id="fig|994573.3.peg.469"/>
<dbReference type="GO" id="GO:0008198">
    <property type="term" value="F:ferrous iron binding"/>
    <property type="evidence" value="ECO:0007669"/>
    <property type="project" value="InterPro"/>
</dbReference>
<dbReference type="PROSITE" id="PS51112">
    <property type="entry name" value="AMMECR1"/>
    <property type="match status" value="1"/>
</dbReference>
<dbReference type="SUPFAM" id="SSF53213">
    <property type="entry name" value="LigB-like"/>
    <property type="match status" value="1"/>
</dbReference>
<dbReference type="PANTHER" id="PTHR13016">
    <property type="entry name" value="AMMECR1 HOMOLOG"/>
    <property type="match status" value="1"/>
</dbReference>
<dbReference type="AlphaFoldDB" id="V7IA56"/>
<dbReference type="RefSeq" id="WP_023383840.1">
    <property type="nucleotide sequence ID" value="NZ_AXUN02000035.1"/>
</dbReference>
<comment type="caution">
    <text evidence="2">The sequence shown here is derived from an EMBL/GenBank/DDBJ whole genome shotgun (WGS) entry which is preliminary data.</text>
</comment>
<keyword evidence="2" id="KW-0223">Dioxygenase</keyword>
<dbReference type="InterPro" id="IPR027623">
    <property type="entry name" value="AmmeMemoSam_A"/>
</dbReference>
<dbReference type="PANTHER" id="PTHR13016:SF0">
    <property type="entry name" value="AMME SYNDROME CANDIDATE GENE 1 PROTEIN"/>
    <property type="match status" value="1"/>
</dbReference>
<dbReference type="InterPro" id="IPR023473">
    <property type="entry name" value="AMMECR1"/>
</dbReference>
<dbReference type="Pfam" id="PF02900">
    <property type="entry name" value="LigB"/>
    <property type="match status" value="1"/>
</dbReference>
<dbReference type="InterPro" id="IPR002733">
    <property type="entry name" value="AMMECR1_domain"/>
</dbReference>
<sequence length="461" mass="50992">MSIAAAFAVPHPPLIVPSVGRGEEKKIQATIDAYRSVAGKISEIMPHTIIFISPHSIMYSDYIHISPGVKAKGDFGSFGASRERYEVEYDTELVKSIEKKADERKIPAGTLGERTRELDHGTMVPLHFITKTCMGFKAIRIGISGLSPAEHYRFGICIKDAVEELDRKVVIVASGDLSHRLKEDGPYGFMKEGPVFDELATKAFAAGDFLRLLDIDEHLCENAGECGLRSFQIMAGALDGMEIEPRLLSYEGPFGVGYAVASFVVKGKDPSRRFVEVYEENAKKELEEKKAGEDEFVKLARLSLETYLKTGKRLKMPQGLPKELTERRAGVFVSLKKHGRLRGCIGTIEGVTGSIAEEIIRNAVSAGVEDPRFDRVTENELDELVYSVDVLGEAEDVESVSELDEKRYGVIVSKGMRRGLLLPNLEGVNSPLQQIDIALQKGGISKGETYRIQRFEVVRHT</sequence>
<dbReference type="CDD" id="cd07951">
    <property type="entry name" value="ED_3B_N_AMMECR1"/>
    <property type="match status" value="1"/>
</dbReference>
<dbReference type="NCBIfam" id="TIGR04335">
    <property type="entry name" value="AmmeMemoSam_A"/>
    <property type="match status" value="1"/>
</dbReference>
<dbReference type="eggNOG" id="COG3885">
    <property type="taxonomic scope" value="Bacteria"/>
</dbReference>
<dbReference type="eggNOG" id="COG2078">
    <property type="taxonomic scope" value="Bacteria"/>
</dbReference>
<accession>V7IA56</accession>
<dbReference type="Proteomes" id="UP000017747">
    <property type="component" value="Unassembled WGS sequence"/>
</dbReference>
<evidence type="ECO:0000313" key="3">
    <source>
        <dbReference type="Proteomes" id="UP000017747"/>
    </source>
</evidence>
<dbReference type="EMBL" id="AXUN02000035">
    <property type="protein sequence ID" value="ETA82229.1"/>
    <property type="molecule type" value="Genomic_DNA"/>
</dbReference>
<dbReference type="Pfam" id="PF01871">
    <property type="entry name" value="AMMECR1"/>
    <property type="match status" value="1"/>
</dbReference>